<dbReference type="EMBL" id="CAEX01000879">
    <property type="protein sequence ID" value="CCD18319.1"/>
    <property type="molecule type" value="Genomic_DNA"/>
</dbReference>
<keyword evidence="2" id="KW-0472">Membrane</keyword>
<feature type="compositionally biased region" description="Basic and acidic residues" evidence="1">
    <location>
        <begin position="488"/>
        <end position="512"/>
    </location>
</feature>
<feature type="chain" id="PRO_5003389285" evidence="3">
    <location>
        <begin position="27"/>
        <end position="594"/>
    </location>
</feature>
<proteinExistence type="predicted"/>
<keyword evidence="2" id="KW-0812">Transmembrane</keyword>
<evidence type="ECO:0000313" key="4">
    <source>
        <dbReference type="EMBL" id="CCD18319.1"/>
    </source>
</evidence>
<gene>
    <name evidence="4" type="ORF">TvY486_0009950</name>
</gene>
<keyword evidence="5" id="KW-1185">Reference proteome</keyword>
<dbReference type="VEuPathDB" id="TriTrypDB:TvY486_0009950"/>
<reference evidence="4 5" key="1">
    <citation type="journal article" date="2012" name="Proc. Natl. Acad. Sci. U.S.A.">
        <title>Antigenic diversity is generated by distinct evolutionary mechanisms in African trypanosome species.</title>
        <authorList>
            <person name="Jackson A.P."/>
            <person name="Berry A."/>
            <person name="Aslett M."/>
            <person name="Allison H.C."/>
            <person name="Burton P."/>
            <person name="Vavrova-Anderson J."/>
            <person name="Brown R."/>
            <person name="Browne H."/>
            <person name="Corton N."/>
            <person name="Hauser H."/>
            <person name="Gamble J."/>
            <person name="Gilderthorp R."/>
            <person name="Marcello L."/>
            <person name="McQuillan J."/>
            <person name="Otto T.D."/>
            <person name="Quail M.A."/>
            <person name="Sanders M.J."/>
            <person name="van Tonder A."/>
            <person name="Ginger M.L."/>
            <person name="Field M.C."/>
            <person name="Barry J.D."/>
            <person name="Hertz-Fowler C."/>
            <person name="Berriman M."/>
        </authorList>
    </citation>
    <scope>NUCLEOTIDE SEQUENCE</scope>
    <source>
        <strain evidence="4 5">Y486</strain>
    </source>
</reference>
<feature type="region of interest" description="Disordered" evidence="1">
    <location>
        <begin position="488"/>
        <end position="519"/>
    </location>
</feature>
<evidence type="ECO:0000313" key="5">
    <source>
        <dbReference type="Proteomes" id="UP000009027"/>
    </source>
</evidence>
<accession>F9WLC9</accession>
<feature type="signal peptide" evidence="3">
    <location>
        <begin position="1"/>
        <end position="26"/>
    </location>
</feature>
<keyword evidence="3" id="KW-0732">Signal</keyword>
<sequence length="594" mass="66858">MQVKCALPSALLLGLVLCSIGAVVHAKDVFTTRMVYDGHSNVYMFRHGKQLDIACNVSHYVSTLSSIQYAWRDKYTSLTRALESAEADAKKKADDLTAEEMKSIQIKRDKAVEESRKARKDMDDKYPLLSDVHNSIYYAELCLKKFIENYLKCFHKVARLDLPAAENGMKEWMQKYEKEVESNHSCMDKFRNVTSSVTTMREKVEPTFKSAQTVLASFNETVQETKRLQELKRIQREKAVVACEVEKQFSIVKQFFIALKSIAVDALAVAHKLKERAEVTSGQAAAYGVAGNITLGDVEGMYSTASRVAVNATDALSRCYPLPHTFAQLRPEVKGARPCEQDIANERTVLVHTTVENIKLNFPNMSEWARVSMDLWGKSVKTPAEILPRCKTWNTTVDYCNSLVKVFESTVNHSDSERKHLETELGGVFELIAAAEKRLKEAEEVVEKERQTRAEEERARIDKEEAERMKAYLEEEAKRAAEKRKQMREAKEEAVHVAKEETVQATSEERAPTEAGSSRAEYTELVVSDLLGEEDDEDENKIQVDVAPGNVSNVGKKWNSKTMLVATVVPVVVVLGAGSAWFVRQRAHTAKKVA</sequence>
<name>F9WLC9_TRYVY</name>
<feature type="transmembrane region" description="Helical" evidence="2">
    <location>
        <begin position="563"/>
        <end position="583"/>
    </location>
</feature>
<keyword evidence="2" id="KW-1133">Transmembrane helix</keyword>
<evidence type="ECO:0000256" key="3">
    <source>
        <dbReference type="SAM" id="SignalP"/>
    </source>
</evidence>
<organism evidence="4 5">
    <name type="scientific">Trypanosoma vivax (strain Y486)</name>
    <dbReference type="NCBI Taxonomy" id="1055687"/>
    <lineage>
        <taxon>Eukaryota</taxon>
        <taxon>Discoba</taxon>
        <taxon>Euglenozoa</taxon>
        <taxon>Kinetoplastea</taxon>
        <taxon>Metakinetoplastina</taxon>
        <taxon>Trypanosomatida</taxon>
        <taxon>Trypanosomatidae</taxon>
        <taxon>Trypanosoma</taxon>
        <taxon>Duttonella</taxon>
    </lineage>
</organism>
<dbReference type="Proteomes" id="UP000009027">
    <property type="component" value="Unassembled WGS sequence"/>
</dbReference>
<protein>
    <submittedName>
        <fullName evidence="4">Uncharacterized protein</fullName>
    </submittedName>
</protein>
<dbReference type="AlphaFoldDB" id="F9WLC9"/>
<feature type="non-terminal residue" evidence="4">
    <location>
        <position position="594"/>
    </location>
</feature>
<evidence type="ECO:0000256" key="1">
    <source>
        <dbReference type="SAM" id="MobiDB-lite"/>
    </source>
</evidence>
<evidence type="ECO:0000256" key="2">
    <source>
        <dbReference type="SAM" id="Phobius"/>
    </source>
</evidence>